<evidence type="ECO:0000313" key="2">
    <source>
        <dbReference type="Proteomes" id="UP000006671"/>
    </source>
</evidence>
<proteinExistence type="predicted"/>
<dbReference type="Proteomes" id="UP000006671">
    <property type="component" value="Unassembled WGS sequence"/>
</dbReference>
<organism evidence="2">
    <name type="scientific">Naegleria gruberi</name>
    <name type="common">Amoeba</name>
    <dbReference type="NCBI Taxonomy" id="5762"/>
    <lineage>
        <taxon>Eukaryota</taxon>
        <taxon>Discoba</taxon>
        <taxon>Heterolobosea</taxon>
        <taxon>Tetramitia</taxon>
        <taxon>Eutetramitia</taxon>
        <taxon>Vahlkampfiidae</taxon>
        <taxon>Naegleria</taxon>
    </lineage>
</organism>
<dbReference type="GeneID" id="8849790"/>
<dbReference type="RefSeq" id="XP_002683155.1">
    <property type="nucleotide sequence ID" value="XM_002683109.1"/>
</dbReference>
<accession>D2UY47</accession>
<evidence type="ECO:0000313" key="1">
    <source>
        <dbReference type="EMBL" id="EFC50411.1"/>
    </source>
</evidence>
<dbReference type="KEGG" id="ngr:NAEGRDRAFT_77757"/>
<dbReference type="VEuPathDB" id="AmoebaDB:NAEGRDRAFT_77757"/>
<keyword evidence="2" id="KW-1185">Reference proteome</keyword>
<reference evidence="1 2" key="1">
    <citation type="journal article" date="2010" name="Cell">
        <title>The genome of Naegleria gruberi illuminates early eukaryotic versatility.</title>
        <authorList>
            <person name="Fritz-Laylin L.K."/>
            <person name="Prochnik S.E."/>
            <person name="Ginger M.L."/>
            <person name="Dacks J.B."/>
            <person name="Carpenter M.L."/>
            <person name="Field M.C."/>
            <person name="Kuo A."/>
            <person name="Paredez A."/>
            <person name="Chapman J."/>
            <person name="Pham J."/>
            <person name="Shu S."/>
            <person name="Neupane R."/>
            <person name="Cipriano M."/>
            <person name="Mancuso J."/>
            <person name="Tu H."/>
            <person name="Salamov A."/>
            <person name="Lindquist E."/>
            <person name="Shapiro H."/>
            <person name="Lucas S."/>
            <person name="Grigoriev I.V."/>
            <person name="Cande W.Z."/>
            <person name="Fulton C."/>
            <person name="Rokhsar D.S."/>
            <person name="Dawson S.C."/>
        </authorList>
    </citation>
    <scope>NUCLEOTIDE SEQUENCE [LARGE SCALE GENOMIC DNA]</scope>
    <source>
        <strain evidence="1 2">NEG-M</strain>
    </source>
</reference>
<dbReference type="InParanoid" id="D2UY47"/>
<gene>
    <name evidence="1" type="ORF">NAEGRDRAFT_77757</name>
</gene>
<dbReference type="EMBL" id="GG738845">
    <property type="protein sequence ID" value="EFC50411.1"/>
    <property type="molecule type" value="Genomic_DNA"/>
</dbReference>
<protein>
    <submittedName>
        <fullName evidence="1">Predicted protein</fullName>
    </submittedName>
</protein>
<name>D2UY47_NAEGR</name>
<sequence length="113" mass="12272">MAVLTLGGTSSEGWKLLVNVVKKGNFSFENPNTPYISLKSDSKSSICDNLSLLALKSESTFDNASFDLLPELASIIAVVEESEIFPSCSDEEEGLLLVNFLFLVNVVEVELLP</sequence>
<dbReference type="AlphaFoldDB" id="D2UY47"/>